<organism evidence="1 2">
    <name type="scientific">Arabidopsis thaliana</name>
    <name type="common">Mouse-ear cress</name>
    <dbReference type="NCBI Taxonomy" id="3702"/>
    <lineage>
        <taxon>Eukaryota</taxon>
        <taxon>Viridiplantae</taxon>
        <taxon>Streptophyta</taxon>
        <taxon>Embryophyta</taxon>
        <taxon>Tracheophyta</taxon>
        <taxon>Spermatophyta</taxon>
        <taxon>Magnoliopsida</taxon>
        <taxon>eudicotyledons</taxon>
        <taxon>Gunneridae</taxon>
        <taxon>Pentapetalae</taxon>
        <taxon>rosids</taxon>
        <taxon>malvids</taxon>
        <taxon>Brassicales</taxon>
        <taxon>Brassicaceae</taxon>
        <taxon>Camelineae</taxon>
        <taxon>Arabidopsis</taxon>
    </lineage>
</organism>
<reference evidence="1 2" key="1">
    <citation type="submission" date="2019-12" db="EMBL/GenBank/DDBJ databases">
        <authorList>
            <person name="Jiao W.-B."/>
            <person name="Schneeberger K."/>
        </authorList>
    </citation>
    <scope>NUCLEOTIDE SEQUENCE [LARGE SCALE GENOMIC DNA]</scope>
    <source>
        <strain evidence="2">cv. C24</strain>
    </source>
</reference>
<proteinExistence type="predicted"/>
<accession>A0A5S9WXE1</accession>
<evidence type="ECO:0000313" key="1">
    <source>
        <dbReference type="EMBL" id="CAA0358632.1"/>
    </source>
</evidence>
<dbReference type="ExpressionAtlas" id="A0A5S9WXE1">
    <property type="expression patterns" value="baseline and differential"/>
</dbReference>
<evidence type="ECO:0000313" key="2">
    <source>
        <dbReference type="Proteomes" id="UP000434276"/>
    </source>
</evidence>
<dbReference type="Proteomes" id="UP000434276">
    <property type="component" value="Unassembled WGS sequence"/>
</dbReference>
<sequence length="52" mass="6314">MRLFNCLDYEEFQYVRLLDQESFLRFTSTDLFCFTVGISCFRLLWLFGKVVC</sequence>
<name>A0A5S9WXE1_ARATH</name>
<protein>
    <submittedName>
        <fullName evidence="1">Uncharacterized protein</fullName>
    </submittedName>
</protein>
<dbReference type="OrthoDB" id="10273672at2759"/>
<gene>
    <name evidence="1" type="ORF">C24_LOCUS7453</name>
</gene>
<dbReference type="AlphaFoldDB" id="A0A5S9WXE1"/>
<dbReference type="EMBL" id="CACSHJ010000088">
    <property type="protein sequence ID" value="CAA0358632.1"/>
    <property type="molecule type" value="Genomic_DNA"/>
</dbReference>